<keyword evidence="2" id="KW-0472">Membrane</keyword>
<sequence>MAFIGLLLLAAAAIVAAGVVLDNTDPSHITAFGQAIPGIHNEWQVFLAGAAVAVVLVVGLMLTFVGAGRLLRARRDLRYLREEHEESLTTLEMEKRRLQQELARARQNGPAAGRPSSGPTPAPAAPPLPRQPAGAPSGPAAPAPAAQATRVGPRSQVSARSPFFDRND</sequence>
<feature type="compositionally biased region" description="Low complexity" evidence="1">
    <location>
        <begin position="131"/>
        <end position="148"/>
    </location>
</feature>
<feature type="compositionally biased region" description="Pro residues" evidence="1">
    <location>
        <begin position="118"/>
        <end position="130"/>
    </location>
</feature>
<feature type="transmembrane region" description="Helical" evidence="2">
    <location>
        <begin position="45"/>
        <end position="71"/>
    </location>
</feature>
<keyword evidence="2" id="KW-0812">Transmembrane</keyword>
<feature type="region of interest" description="Disordered" evidence="1">
    <location>
        <begin position="91"/>
        <end position="168"/>
    </location>
</feature>
<accession>A0ABP5JKB0</accession>
<dbReference type="EMBL" id="BAAAMR010000002">
    <property type="protein sequence ID" value="GAA2119258.1"/>
    <property type="molecule type" value="Genomic_DNA"/>
</dbReference>
<feature type="compositionally biased region" description="Low complexity" evidence="1">
    <location>
        <begin position="100"/>
        <end position="117"/>
    </location>
</feature>
<evidence type="ECO:0000256" key="2">
    <source>
        <dbReference type="SAM" id="Phobius"/>
    </source>
</evidence>
<name>A0ABP5JKB0_9ACTN</name>
<reference evidence="4" key="1">
    <citation type="journal article" date="2019" name="Int. J. Syst. Evol. Microbiol.">
        <title>The Global Catalogue of Microorganisms (GCM) 10K type strain sequencing project: providing services to taxonomists for standard genome sequencing and annotation.</title>
        <authorList>
            <consortium name="The Broad Institute Genomics Platform"/>
            <consortium name="The Broad Institute Genome Sequencing Center for Infectious Disease"/>
            <person name="Wu L."/>
            <person name="Ma J."/>
        </authorList>
    </citation>
    <scope>NUCLEOTIDE SEQUENCE [LARGE SCALE GENOMIC DNA]</scope>
    <source>
        <strain evidence="4">JCM 13850</strain>
    </source>
</reference>
<gene>
    <name evidence="3" type="ORF">GCM10009727_02970</name>
</gene>
<keyword evidence="2" id="KW-1133">Transmembrane helix</keyword>
<evidence type="ECO:0000313" key="3">
    <source>
        <dbReference type="EMBL" id="GAA2119258.1"/>
    </source>
</evidence>
<proteinExistence type="predicted"/>
<evidence type="ECO:0008006" key="5">
    <source>
        <dbReference type="Google" id="ProtNLM"/>
    </source>
</evidence>
<dbReference type="Proteomes" id="UP001501020">
    <property type="component" value="Unassembled WGS sequence"/>
</dbReference>
<dbReference type="RefSeq" id="WP_344260474.1">
    <property type="nucleotide sequence ID" value="NZ_BAAAMR010000002.1"/>
</dbReference>
<keyword evidence="4" id="KW-1185">Reference proteome</keyword>
<protein>
    <recommendedName>
        <fullName evidence="5">LapA family protein</fullName>
    </recommendedName>
</protein>
<comment type="caution">
    <text evidence="3">The sequence shown here is derived from an EMBL/GenBank/DDBJ whole genome shotgun (WGS) entry which is preliminary data.</text>
</comment>
<evidence type="ECO:0000313" key="4">
    <source>
        <dbReference type="Proteomes" id="UP001501020"/>
    </source>
</evidence>
<organism evidence="3 4">
    <name type="scientific">Actinomadura napierensis</name>
    <dbReference type="NCBI Taxonomy" id="267854"/>
    <lineage>
        <taxon>Bacteria</taxon>
        <taxon>Bacillati</taxon>
        <taxon>Actinomycetota</taxon>
        <taxon>Actinomycetes</taxon>
        <taxon>Streptosporangiales</taxon>
        <taxon>Thermomonosporaceae</taxon>
        <taxon>Actinomadura</taxon>
    </lineage>
</organism>
<evidence type="ECO:0000256" key="1">
    <source>
        <dbReference type="SAM" id="MobiDB-lite"/>
    </source>
</evidence>